<dbReference type="InterPro" id="IPR000477">
    <property type="entry name" value="RT_dom"/>
</dbReference>
<reference evidence="2" key="1">
    <citation type="submission" date="2020-08" db="EMBL/GenBank/DDBJ databases">
        <title>Spodoptera exigua strain:BAW_Kor-Di-RS1 Genome sequencing and assembly.</title>
        <authorList>
            <person name="Kim J."/>
            <person name="Nam H.Y."/>
            <person name="Kwon M."/>
            <person name="Choi J.H."/>
            <person name="Cho S.R."/>
            <person name="Kim G.-H."/>
        </authorList>
    </citation>
    <scope>NUCLEOTIDE SEQUENCE</scope>
    <source>
        <strain evidence="2">BAW_Kor-Di-RS1</strain>
        <tissue evidence="2">Whole-body</tissue>
    </source>
</reference>
<proteinExistence type="predicted"/>
<dbReference type="PROSITE" id="PS50878">
    <property type="entry name" value="RT_POL"/>
    <property type="match status" value="1"/>
</dbReference>
<dbReference type="Pfam" id="PF00078">
    <property type="entry name" value="RVT_1"/>
    <property type="match status" value="1"/>
</dbReference>
<dbReference type="InterPro" id="IPR036691">
    <property type="entry name" value="Endo/exonu/phosph_ase_sf"/>
</dbReference>
<accession>A0A835GNI8</accession>
<dbReference type="InterPro" id="IPR043502">
    <property type="entry name" value="DNA/RNA_pol_sf"/>
</dbReference>
<feature type="domain" description="Reverse transcriptase" evidence="1">
    <location>
        <begin position="217"/>
        <end position="459"/>
    </location>
</feature>
<dbReference type="GO" id="GO:0071897">
    <property type="term" value="P:DNA biosynthetic process"/>
    <property type="evidence" value="ECO:0007669"/>
    <property type="project" value="UniProtKB-ARBA"/>
</dbReference>
<dbReference type="EMBL" id="JACKWZ010000024">
    <property type="protein sequence ID" value="KAF9421453.1"/>
    <property type="molecule type" value="Genomic_DNA"/>
</dbReference>
<gene>
    <name evidence="2" type="ORF">HW555_002668</name>
</gene>
<evidence type="ECO:0000313" key="3">
    <source>
        <dbReference type="Proteomes" id="UP000648187"/>
    </source>
</evidence>
<dbReference type="PANTHER" id="PTHR19446">
    <property type="entry name" value="REVERSE TRANSCRIPTASES"/>
    <property type="match status" value="1"/>
</dbReference>
<organism evidence="2 3">
    <name type="scientific">Spodoptera exigua</name>
    <name type="common">Beet armyworm</name>
    <name type="synonym">Noctua fulgens</name>
    <dbReference type="NCBI Taxonomy" id="7107"/>
    <lineage>
        <taxon>Eukaryota</taxon>
        <taxon>Metazoa</taxon>
        <taxon>Ecdysozoa</taxon>
        <taxon>Arthropoda</taxon>
        <taxon>Hexapoda</taxon>
        <taxon>Insecta</taxon>
        <taxon>Pterygota</taxon>
        <taxon>Neoptera</taxon>
        <taxon>Endopterygota</taxon>
        <taxon>Lepidoptera</taxon>
        <taxon>Glossata</taxon>
        <taxon>Ditrysia</taxon>
        <taxon>Noctuoidea</taxon>
        <taxon>Noctuidae</taxon>
        <taxon>Amphipyrinae</taxon>
        <taxon>Spodoptera</taxon>
    </lineage>
</organism>
<comment type="caution">
    <text evidence="2">The sequence shown here is derived from an EMBL/GenBank/DDBJ whole genome shotgun (WGS) entry which is preliminary data.</text>
</comment>
<evidence type="ECO:0000259" key="1">
    <source>
        <dbReference type="PROSITE" id="PS50878"/>
    </source>
</evidence>
<dbReference type="SUPFAM" id="SSF56672">
    <property type="entry name" value="DNA/RNA polymerases"/>
    <property type="match status" value="1"/>
</dbReference>
<dbReference type="Gene3D" id="3.60.10.10">
    <property type="entry name" value="Endonuclease/exonuclease/phosphatase"/>
    <property type="match status" value="1"/>
</dbReference>
<dbReference type="SUPFAM" id="SSF56219">
    <property type="entry name" value="DNase I-like"/>
    <property type="match status" value="1"/>
</dbReference>
<keyword evidence="3" id="KW-1185">Reference proteome</keyword>
<evidence type="ECO:0000313" key="2">
    <source>
        <dbReference type="EMBL" id="KAF9421453.1"/>
    </source>
</evidence>
<sequence length="514" mass="58902">MSKWNAQSLKPKLEEFKLLLLQERVHIALISETWLAPEVILNISKYNVYRRDRDDSYGGIAIITHESIKAQELSSLYEHFIQQVNRAACDSIPMKKICFNPSNNFRPKGYWCQTISKLVAERRLALAKFRKNPTPNNLDMLKEKILNARRAIHKAKSKDWQTFCDSIDHTLSVSQMWDKMRWIKGYKRCKDYISIDSQSELLRSLTPDYVMPSPPCFFSLNQSLEAEFSMGEMRGCFKKKDTAPGEDMITYSMISQLPETARRLEWFVERNEILSPSTTGFRRGQSCLDCLARLVTDIQIGLTKNSPTLACFLDIKSAYNNVLIEKMLQTLDTLKVGKSICQYLWNFLSERRLKITDVAVEGREVVRTARNGLAQGDPISPLLFNIATFEICRDIAANINVCQYADDFVLYTTDSKSALQHIARCASGVRGVPIAYTIIAEMKQERPDHTTAFWATFLAKNVTSLDEWLGEKKHEYTTTDNQFHCTCNDGKVTRWLYAERLASDLGHSGEIKIS</sequence>
<dbReference type="Proteomes" id="UP000648187">
    <property type="component" value="Unassembled WGS sequence"/>
</dbReference>
<protein>
    <recommendedName>
        <fullName evidence="1">Reverse transcriptase domain-containing protein</fullName>
    </recommendedName>
</protein>
<dbReference type="AlphaFoldDB" id="A0A835GNI8"/>
<name>A0A835GNI8_SPOEX</name>